<organism evidence="2">
    <name type="scientific">Aspergillus niger</name>
    <dbReference type="NCBI Taxonomy" id="5061"/>
    <lineage>
        <taxon>Eukaryota</taxon>
        <taxon>Fungi</taxon>
        <taxon>Dikarya</taxon>
        <taxon>Ascomycota</taxon>
        <taxon>Pezizomycotina</taxon>
        <taxon>Eurotiomycetes</taxon>
        <taxon>Eurotiomycetidae</taxon>
        <taxon>Eurotiales</taxon>
        <taxon>Aspergillaceae</taxon>
        <taxon>Aspergillus</taxon>
        <taxon>Aspergillus subgen. Circumdati</taxon>
    </lineage>
</organism>
<evidence type="ECO:0000256" key="1">
    <source>
        <dbReference type="SAM" id="MobiDB-lite"/>
    </source>
</evidence>
<feature type="compositionally biased region" description="Basic and acidic residues" evidence="1">
    <location>
        <begin position="20"/>
        <end position="42"/>
    </location>
</feature>
<feature type="compositionally biased region" description="Basic and acidic residues" evidence="1">
    <location>
        <begin position="96"/>
        <end position="131"/>
    </location>
</feature>
<dbReference type="KEGG" id="ang:An07g09660"/>
<reference evidence="2" key="1">
    <citation type="submission" date="2025-02" db="EMBL/GenBank/DDBJ databases">
        <authorList>
            <consortium name="NCBI Genome Project"/>
        </authorList>
    </citation>
    <scope>NUCLEOTIDE SEQUENCE</scope>
</reference>
<protein>
    <submittedName>
        <fullName evidence="2">Uncharacterized protein</fullName>
    </submittedName>
</protein>
<sequence length="142" mass="16449">MAPLQIWNVGTKEGTNYDYKAAHEKGNEEKEERPGGAREGLRGRVHNSTCSRTVERKREKMERVNRGIVRLKEPEGKGRNRDSKIETTERGGGVEQEGKEDAEPRCPGEERRKKAKERERKKGRRGGEMMERYQLIQQQEVD</sequence>
<accession>A0AAJ8DZG0</accession>
<gene>
    <name evidence="2" type="ORF">An07g09660</name>
</gene>
<dbReference type="AlphaFoldDB" id="A0AAJ8DZG0"/>
<evidence type="ECO:0000313" key="2">
    <source>
        <dbReference type="RefSeq" id="XP_059601101.1"/>
    </source>
</evidence>
<proteinExistence type="predicted"/>
<feature type="region of interest" description="Disordered" evidence="1">
    <location>
        <begin position="1"/>
        <end position="142"/>
    </location>
</feature>
<dbReference type="GeneID" id="84591532"/>
<feature type="compositionally biased region" description="Basic and acidic residues" evidence="1">
    <location>
        <begin position="53"/>
        <end position="89"/>
    </location>
</feature>
<reference evidence="2" key="2">
    <citation type="submission" date="2025-08" db="UniProtKB">
        <authorList>
            <consortium name="RefSeq"/>
        </authorList>
    </citation>
    <scope>IDENTIFICATION</scope>
</reference>
<name>A0AAJ8DZG0_ASPNG</name>
<dbReference type="RefSeq" id="XP_059601101.1">
    <property type="nucleotide sequence ID" value="XM_059748719.1"/>
</dbReference>
<dbReference type="VEuPathDB" id="FungiDB:An07g09660"/>